<dbReference type="Proteomes" id="UP001221757">
    <property type="component" value="Unassembled WGS sequence"/>
</dbReference>
<keyword evidence="2" id="KW-0472">Membrane</keyword>
<dbReference type="PANTHER" id="PTHR34883:SF8">
    <property type="entry name" value="EXTRACELLULAR SERINE-RICH PROTEIN (AFU_ORTHOLOGUE AFUA_6G00670)"/>
    <property type="match status" value="1"/>
</dbReference>
<proteinExistence type="predicted"/>
<gene>
    <name evidence="3" type="ORF">B0H17DRAFT_1139805</name>
</gene>
<feature type="transmembrane region" description="Helical" evidence="2">
    <location>
        <begin position="178"/>
        <end position="201"/>
    </location>
</feature>
<feature type="region of interest" description="Disordered" evidence="1">
    <location>
        <begin position="120"/>
        <end position="143"/>
    </location>
</feature>
<accession>A0AAD7D3N4</accession>
<dbReference type="EMBL" id="JARKIE010000141">
    <property type="protein sequence ID" value="KAJ7677158.1"/>
    <property type="molecule type" value="Genomic_DNA"/>
</dbReference>
<comment type="caution">
    <text evidence="3">The sequence shown here is derived from an EMBL/GenBank/DDBJ whole genome shotgun (WGS) entry which is preliminary data.</text>
</comment>
<keyword evidence="2" id="KW-0812">Transmembrane</keyword>
<dbReference type="InterPro" id="IPR052953">
    <property type="entry name" value="Ser-rich/MCO-related"/>
</dbReference>
<reference evidence="3" key="1">
    <citation type="submission" date="2023-03" db="EMBL/GenBank/DDBJ databases">
        <title>Massive genome expansion in bonnet fungi (Mycena s.s.) driven by repeated elements and novel gene families across ecological guilds.</title>
        <authorList>
            <consortium name="Lawrence Berkeley National Laboratory"/>
            <person name="Harder C.B."/>
            <person name="Miyauchi S."/>
            <person name="Viragh M."/>
            <person name="Kuo A."/>
            <person name="Thoen E."/>
            <person name="Andreopoulos B."/>
            <person name="Lu D."/>
            <person name="Skrede I."/>
            <person name="Drula E."/>
            <person name="Henrissat B."/>
            <person name="Morin E."/>
            <person name="Kohler A."/>
            <person name="Barry K."/>
            <person name="LaButti K."/>
            <person name="Morin E."/>
            <person name="Salamov A."/>
            <person name="Lipzen A."/>
            <person name="Mereny Z."/>
            <person name="Hegedus B."/>
            <person name="Baldrian P."/>
            <person name="Stursova M."/>
            <person name="Weitz H."/>
            <person name="Taylor A."/>
            <person name="Grigoriev I.V."/>
            <person name="Nagy L.G."/>
            <person name="Martin F."/>
            <person name="Kauserud H."/>
        </authorList>
    </citation>
    <scope>NUCLEOTIDE SEQUENCE</scope>
    <source>
        <strain evidence="3">CBHHK067</strain>
    </source>
</reference>
<evidence type="ECO:0000313" key="3">
    <source>
        <dbReference type="EMBL" id="KAJ7677158.1"/>
    </source>
</evidence>
<evidence type="ECO:0000256" key="2">
    <source>
        <dbReference type="SAM" id="Phobius"/>
    </source>
</evidence>
<organism evidence="3 4">
    <name type="scientific">Mycena rosella</name>
    <name type="common">Pink bonnet</name>
    <name type="synonym">Agaricus rosellus</name>
    <dbReference type="NCBI Taxonomy" id="1033263"/>
    <lineage>
        <taxon>Eukaryota</taxon>
        <taxon>Fungi</taxon>
        <taxon>Dikarya</taxon>
        <taxon>Basidiomycota</taxon>
        <taxon>Agaricomycotina</taxon>
        <taxon>Agaricomycetes</taxon>
        <taxon>Agaricomycetidae</taxon>
        <taxon>Agaricales</taxon>
        <taxon>Marasmiineae</taxon>
        <taxon>Mycenaceae</taxon>
        <taxon>Mycena</taxon>
    </lineage>
</organism>
<evidence type="ECO:0000256" key="1">
    <source>
        <dbReference type="SAM" id="MobiDB-lite"/>
    </source>
</evidence>
<dbReference type="SUPFAM" id="SSF49503">
    <property type="entry name" value="Cupredoxins"/>
    <property type="match status" value="1"/>
</dbReference>
<dbReference type="PANTHER" id="PTHR34883">
    <property type="entry name" value="SERINE-RICH PROTEIN, PUTATIVE-RELATED-RELATED"/>
    <property type="match status" value="1"/>
</dbReference>
<dbReference type="AlphaFoldDB" id="A0AAD7D3N4"/>
<dbReference type="Gene3D" id="2.60.40.420">
    <property type="entry name" value="Cupredoxins - blue copper proteins"/>
    <property type="match status" value="1"/>
</dbReference>
<name>A0AAD7D3N4_MYCRO</name>
<sequence length="293" mass="30475">MSSSGNTQFVEVGATASSPGGAFQFNPNTIVASNGTIVAFRFTAPGNHSVTRSSFEAPCTPLDPTPAGVDSGFVPPLADPTQVAQWSFTVENDQIRMVFVLNPSASQPFAAFQNAAETADAASPTSSAPGSQSSSGSTSSDSISNTAVTAFTSSDSVLSSPTHSSTDVPRPGATHVPVAAIAGTIVGALLLSLLCIAGFLVRRRRLSARNRGPRPFSTRPDSAFLELGPGDGVDTRVEPLILYEKKIKSPLDAAPPPLSNSTSALPTVSEAALMTMAEEMRLLRQVQRLELDR</sequence>
<dbReference type="InterPro" id="IPR008972">
    <property type="entry name" value="Cupredoxin"/>
</dbReference>
<keyword evidence="2" id="KW-1133">Transmembrane helix</keyword>
<protein>
    <submittedName>
        <fullName evidence="3">Uncharacterized protein</fullName>
    </submittedName>
</protein>
<keyword evidence="4" id="KW-1185">Reference proteome</keyword>
<evidence type="ECO:0000313" key="4">
    <source>
        <dbReference type="Proteomes" id="UP001221757"/>
    </source>
</evidence>